<dbReference type="PROSITE" id="PS51257">
    <property type="entry name" value="PROKAR_LIPOPROTEIN"/>
    <property type="match status" value="1"/>
</dbReference>
<dbReference type="InterPro" id="IPR003953">
    <property type="entry name" value="FAD-dep_OxRdtase_2_FAD-bd"/>
</dbReference>
<dbReference type="HOGENOM" id="CLU_483031_0_0_0"/>
<proteinExistence type="predicted"/>
<dbReference type="InterPro" id="IPR015939">
    <property type="entry name" value="Fum_Rdtase/Succ_DH_flav-like_C"/>
</dbReference>
<evidence type="ECO:0000259" key="4">
    <source>
        <dbReference type="Pfam" id="PF02910"/>
    </source>
</evidence>
<keyword evidence="1" id="KW-0285">Flavoprotein</keyword>
<evidence type="ECO:0000259" key="3">
    <source>
        <dbReference type="Pfam" id="PF00890"/>
    </source>
</evidence>
<evidence type="ECO:0000313" key="6">
    <source>
        <dbReference type="Proteomes" id="UP000000845"/>
    </source>
</evidence>
<dbReference type="Gene3D" id="1.20.58.100">
    <property type="entry name" value="Fumarate reductase/succinate dehydrogenase flavoprotein-like, C-terminal domain"/>
    <property type="match status" value="1"/>
</dbReference>
<dbReference type="GO" id="GO:0009055">
    <property type="term" value="F:electron transfer activity"/>
    <property type="evidence" value="ECO:0007669"/>
    <property type="project" value="TreeGrafter"/>
</dbReference>
<dbReference type="PIRSF" id="PIRSF000171">
    <property type="entry name" value="SDHA_APRA_LASPO"/>
    <property type="match status" value="1"/>
</dbReference>
<evidence type="ECO:0000313" key="5">
    <source>
        <dbReference type="EMBL" id="ACZ10357.1"/>
    </source>
</evidence>
<keyword evidence="2" id="KW-0560">Oxidoreductase</keyword>
<dbReference type="PRINTS" id="PR00368">
    <property type="entry name" value="FADPNR"/>
</dbReference>
<dbReference type="RefSeq" id="WP_012862939.1">
    <property type="nucleotide sequence ID" value="NC_013517.1"/>
</dbReference>
<dbReference type="GO" id="GO:0000104">
    <property type="term" value="F:succinate dehydrogenase activity"/>
    <property type="evidence" value="ECO:0007669"/>
    <property type="project" value="TreeGrafter"/>
</dbReference>
<sequence>MKLEEIADRVIETDVLIMGGGIGGCCAAAKAAEHGLKVVLAEKANPERSGSAAMGIDHYGGFPKGTSVLNMVNKAQKFISMTNGPGRFLDPNLNYKIYDSAFWALEELEKLGVSSKWDDGEYRWMPEPENSMRGGGTLRVHWQNIKPQLAKTVKERGVEILQWTPIIDFLTNEDKIVGATALNSRTGEFIVIKAKAVVVATGSFGRCYEGETPLPGKYKFKYHFCPASLSGDGHAAVYRAGGELVNMELTGFGFKIRDDLTISYGNLPLNEGIPMKVFTWNGQEILNPNTEQYAELEKKGLTPIYESIENLSDDWHKRIEVCYTDERLVSFKIAEDRGFNPKTHRYELMALKPYQFSLSSGVCLINDEFQTSIKGLYATGDCTAGATGCSGSIPSGLYIGDNIYKFVNTVGKISINIEQVMAHKELAMSPLDIQNGIEPMELECSVRHICERYVGINKSEGKLREGLRRLNSLKREFLPKLMAKTPHYLTRCLEIRNIMDLAEVHIYACLERKETRGGFFRADYPQIDPLRTNMATYQRMENGKSILEIREVPDLKQENIEKGC</sequence>
<name>D1AQU7_SEBTE</name>
<feature type="domain" description="Fumarate reductase/succinate dehydrogenase flavoprotein-like C-terminal" evidence="4">
    <location>
        <begin position="447"/>
        <end position="550"/>
    </location>
</feature>
<dbReference type="EMBL" id="CP001739">
    <property type="protein sequence ID" value="ACZ10357.1"/>
    <property type="molecule type" value="Genomic_DNA"/>
</dbReference>
<organism evidence="5 6">
    <name type="scientific">Sebaldella termitidis (strain ATCC 33386 / NCTC 11300)</name>
    <dbReference type="NCBI Taxonomy" id="526218"/>
    <lineage>
        <taxon>Bacteria</taxon>
        <taxon>Fusobacteriati</taxon>
        <taxon>Fusobacteriota</taxon>
        <taxon>Fusobacteriia</taxon>
        <taxon>Fusobacteriales</taxon>
        <taxon>Leptotrichiaceae</taxon>
        <taxon>Sebaldella</taxon>
    </lineage>
</organism>
<evidence type="ECO:0000256" key="1">
    <source>
        <dbReference type="ARBA" id="ARBA00022630"/>
    </source>
</evidence>
<dbReference type="GO" id="GO:0009061">
    <property type="term" value="P:anaerobic respiration"/>
    <property type="evidence" value="ECO:0007669"/>
    <property type="project" value="TreeGrafter"/>
</dbReference>
<dbReference type="GO" id="GO:0050660">
    <property type="term" value="F:flavin adenine dinucleotide binding"/>
    <property type="evidence" value="ECO:0007669"/>
    <property type="project" value="TreeGrafter"/>
</dbReference>
<keyword evidence="6" id="KW-1185">Reference proteome</keyword>
<feature type="domain" description="FAD-dependent oxidoreductase 2 FAD-binding" evidence="3">
    <location>
        <begin position="14"/>
        <end position="249"/>
    </location>
</feature>
<dbReference type="Pfam" id="PF02910">
    <property type="entry name" value="Succ_DH_flav_C"/>
    <property type="match status" value="1"/>
</dbReference>
<dbReference type="SUPFAM" id="SSF51905">
    <property type="entry name" value="FAD/NAD(P)-binding domain"/>
    <property type="match status" value="1"/>
</dbReference>
<accession>D1AQU7</accession>
<dbReference type="SUPFAM" id="SSF46977">
    <property type="entry name" value="Succinate dehydrogenase/fumarate reductase flavoprotein C-terminal domain"/>
    <property type="match status" value="1"/>
</dbReference>
<dbReference type="InterPro" id="IPR036188">
    <property type="entry name" value="FAD/NAD-bd_sf"/>
</dbReference>
<dbReference type="InterPro" id="IPR037099">
    <property type="entry name" value="Fum_R/Succ_DH_flav-like_C_sf"/>
</dbReference>
<dbReference type="Pfam" id="PF00890">
    <property type="entry name" value="FAD_binding_2"/>
    <property type="match status" value="1"/>
</dbReference>
<dbReference type="PANTHER" id="PTHR11632:SF73">
    <property type="entry name" value="BLR3196 PROTEIN"/>
    <property type="match status" value="1"/>
</dbReference>
<dbReference type="GO" id="GO:0005886">
    <property type="term" value="C:plasma membrane"/>
    <property type="evidence" value="ECO:0007669"/>
    <property type="project" value="TreeGrafter"/>
</dbReference>
<reference evidence="6" key="1">
    <citation type="submission" date="2009-09" db="EMBL/GenBank/DDBJ databases">
        <title>The complete chromosome of Sebaldella termitidis ATCC 33386.</title>
        <authorList>
            <consortium name="US DOE Joint Genome Institute (JGI-PGF)"/>
            <person name="Lucas S."/>
            <person name="Copeland A."/>
            <person name="Lapidus A."/>
            <person name="Glavina del Rio T."/>
            <person name="Dalin E."/>
            <person name="Tice H."/>
            <person name="Bruce D."/>
            <person name="Goodwin L."/>
            <person name="Pitluck S."/>
            <person name="Kyrpides N."/>
            <person name="Mavromatis K."/>
            <person name="Ivanova N."/>
            <person name="Mikhailova N."/>
            <person name="Sims D."/>
            <person name="Meincke L."/>
            <person name="Brettin T."/>
            <person name="Detter J.C."/>
            <person name="Han C."/>
            <person name="Larimer F."/>
            <person name="Land M."/>
            <person name="Hauser L."/>
            <person name="Markowitz V."/>
            <person name="Cheng J.F."/>
            <person name="Hugenholtz P."/>
            <person name="Woyke T."/>
            <person name="Wu D."/>
            <person name="Eisen J.A."/>
        </authorList>
    </citation>
    <scope>NUCLEOTIDE SEQUENCE [LARGE SCALE GENOMIC DNA]</scope>
    <source>
        <strain evidence="6">ATCC 33386 / NCTC 11300</strain>
    </source>
</reference>
<evidence type="ECO:0000256" key="2">
    <source>
        <dbReference type="ARBA" id="ARBA00023002"/>
    </source>
</evidence>
<dbReference type="KEGG" id="str:Sterm_3522"/>
<dbReference type="Gene3D" id="3.50.50.60">
    <property type="entry name" value="FAD/NAD(P)-binding domain"/>
    <property type="match status" value="1"/>
</dbReference>
<dbReference type="eggNOG" id="COG1053">
    <property type="taxonomic scope" value="Bacteria"/>
</dbReference>
<dbReference type="Proteomes" id="UP000000845">
    <property type="component" value="Chromosome"/>
</dbReference>
<protein>
    <submittedName>
        <fullName evidence="5">FAD-dependent pyridine nucleotide-disulphide oxidoreductase</fullName>
    </submittedName>
</protein>
<dbReference type="InterPro" id="IPR030664">
    <property type="entry name" value="SdhA/FrdA/AprA"/>
</dbReference>
<dbReference type="AlphaFoldDB" id="D1AQU7"/>
<dbReference type="PANTHER" id="PTHR11632">
    <property type="entry name" value="SUCCINATE DEHYDROGENASE 2 FLAVOPROTEIN SUBUNIT"/>
    <property type="match status" value="1"/>
</dbReference>
<dbReference type="STRING" id="526218.Sterm_3522"/>
<gene>
    <name evidence="5" type="ordered locus">Sterm_3522</name>
</gene>
<reference evidence="5 6" key="2">
    <citation type="journal article" date="2010" name="Stand. Genomic Sci.">
        <title>Complete genome sequence of Sebaldella termitidis type strain (NCTC 11300).</title>
        <authorList>
            <person name="Harmon-Smith M."/>
            <person name="Celia L."/>
            <person name="Chertkov O."/>
            <person name="Lapidus A."/>
            <person name="Copeland A."/>
            <person name="Glavina Del Rio T."/>
            <person name="Nolan M."/>
            <person name="Lucas S."/>
            <person name="Tice H."/>
            <person name="Cheng J.F."/>
            <person name="Han C."/>
            <person name="Detter J.C."/>
            <person name="Bruce D."/>
            <person name="Goodwin L."/>
            <person name="Pitluck S."/>
            <person name="Pati A."/>
            <person name="Liolios K."/>
            <person name="Ivanova N."/>
            <person name="Mavromatis K."/>
            <person name="Mikhailova N."/>
            <person name="Chen A."/>
            <person name="Palaniappan K."/>
            <person name="Land M."/>
            <person name="Hauser L."/>
            <person name="Chang Y.J."/>
            <person name="Jeffries C.D."/>
            <person name="Brettin T."/>
            <person name="Goker M."/>
            <person name="Beck B."/>
            <person name="Bristow J."/>
            <person name="Eisen J.A."/>
            <person name="Markowitz V."/>
            <person name="Hugenholtz P."/>
            <person name="Kyrpides N.C."/>
            <person name="Klenk H.P."/>
            <person name="Chen F."/>
        </authorList>
    </citation>
    <scope>NUCLEOTIDE SEQUENCE [LARGE SCALE GENOMIC DNA]</scope>
    <source>
        <strain evidence="6">ATCC 33386 / NCTC 11300</strain>
    </source>
</reference>
<dbReference type="PRINTS" id="PR00411">
    <property type="entry name" value="PNDRDTASEI"/>
</dbReference>